<dbReference type="Gene3D" id="1.10.3700.10">
    <property type="entry name" value="AGR C 984p-like"/>
    <property type="match status" value="1"/>
</dbReference>
<keyword evidence="2" id="KW-1185">Reference proteome</keyword>
<accession>A0ABZ3D237</accession>
<dbReference type="RefSeq" id="WP_342627657.1">
    <property type="nucleotide sequence ID" value="NZ_CP152276.1"/>
</dbReference>
<gene>
    <name evidence="1" type="ORF">AAC691_16240</name>
</gene>
<dbReference type="InterPro" id="IPR010626">
    <property type="entry name" value="DUF1217"/>
</dbReference>
<dbReference type="Pfam" id="PF06748">
    <property type="entry name" value="DUF1217"/>
    <property type="match status" value="1"/>
</dbReference>
<reference evidence="1 2" key="1">
    <citation type="submission" date="2024-04" db="EMBL/GenBank/DDBJ databases">
        <title>Complete genome sequence of Nguyenibacter vanlangesis HBCM-1154, a strain capable of nitrogen fixation, IAA production, and phosphorus solubilization isolated from sugarcane soil.</title>
        <authorList>
            <person name="MY HANH P."/>
        </authorList>
    </citation>
    <scope>NUCLEOTIDE SEQUENCE [LARGE SCALE GENOMIC DNA]</scope>
    <source>
        <strain evidence="1 2">HBCM 1154</strain>
    </source>
</reference>
<dbReference type="Proteomes" id="UP001449795">
    <property type="component" value="Chromosome"/>
</dbReference>
<organism evidence="1 2">
    <name type="scientific">Nguyenibacter vanlangensis</name>
    <dbReference type="NCBI Taxonomy" id="1216886"/>
    <lineage>
        <taxon>Bacteria</taxon>
        <taxon>Pseudomonadati</taxon>
        <taxon>Pseudomonadota</taxon>
        <taxon>Alphaproteobacteria</taxon>
        <taxon>Acetobacterales</taxon>
        <taxon>Acetobacteraceae</taxon>
        <taxon>Nguyenibacter</taxon>
    </lineage>
</organism>
<dbReference type="InterPro" id="IPR023157">
    <property type="entry name" value="AGR-C-984p-like_sf"/>
</dbReference>
<dbReference type="SUPFAM" id="SSF158837">
    <property type="entry name" value="AGR C 984p-like"/>
    <property type="match status" value="1"/>
</dbReference>
<proteinExistence type="predicted"/>
<evidence type="ECO:0000313" key="2">
    <source>
        <dbReference type="Proteomes" id="UP001449795"/>
    </source>
</evidence>
<sequence length="277" mass="29594">MAITNVSPVTTYITAVKDEETAAENYAKMDATTSREVTTFKEQAASITSADGLLKNYSVLQVVLGAYGLGSISGETAVIKDLLTQDPTSASSLAKKSDNATWLAFADAFQTWGQNKGSASATPFTSDMINSIVSQFEESQYENSTANQDDGIGNALYFTRKMSGVTSLPQLMSDPTLLKVVETVSGYDPDQFGALNYDQQVSMLKNKVDLTKLSTPKEIQQYAEQYLALLQINPQTPDTPATMMDLFGGDTGDQGIVALFGVDGSSSSPGDLYSGLL</sequence>
<dbReference type="EMBL" id="CP152276">
    <property type="protein sequence ID" value="XAE41813.1"/>
    <property type="molecule type" value="Genomic_DNA"/>
</dbReference>
<protein>
    <submittedName>
        <fullName evidence="1">DUF1217 domain-containing protein</fullName>
    </submittedName>
</protein>
<name>A0ABZ3D237_9PROT</name>
<evidence type="ECO:0000313" key="1">
    <source>
        <dbReference type="EMBL" id="XAE41813.1"/>
    </source>
</evidence>